<dbReference type="InterPro" id="IPR000073">
    <property type="entry name" value="AB_hydrolase_1"/>
</dbReference>
<dbReference type="InterPro" id="IPR000639">
    <property type="entry name" value="Epox_hydrolase-like"/>
</dbReference>
<dbReference type="PANTHER" id="PTHR43329">
    <property type="entry name" value="EPOXIDE HYDROLASE"/>
    <property type="match status" value="1"/>
</dbReference>
<name>A0A8E2J8M9_9PEZI</name>
<protein>
    <submittedName>
        <fullName evidence="5">Putative alpha/beta fold family hydrolase</fullName>
    </submittedName>
</protein>
<evidence type="ECO:0000259" key="4">
    <source>
        <dbReference type="Pfam" id="PF00561"/>
    </source>
</evidence>
<keyword evidence="3" id="KW-1133">Transmembrane helix</keyword>
<dbReference type="EMBL" id="KV745797">
    <property type="protein sequence ID" value="OCK73385.1"/>
    <property type="molecule type" value="Genomic_DNA"/>
</dbReference>
<evidence type="ECO:0000313" key="5">
    <source>
        <dbReference type="EMBL" id="OCK73385.1"/>
    </source>
</evidence>
<dbReference type="Pfam" id="PF00561">
    <property type="entry name" value="Abhydrolase_1"/>
    <property type="match status" value="1"/>
</dbReference>
<evidence type="ECO:0000313" key="6">
    <source>
        <dbReference type="Proteomes" id="UP000250266"/>
    </source>
</evidence>
<dbReference type="PRINTS" id="PR00412">
    <property type="entry name" value="EPOXHYDRLASE"/>
</dbReference>
<dbReference type="InterPro" id="IPR029058">
    <property type="entry name" value="AB_hydrolase_fold"/>
</dbReference>
<sequence>MISAIVWRGASILYGMLNLAVFTTLALIDGSIFHKTTEKEKKDLAIAQQQFWDLNNSPLGLKHKFFILNDGRKLHYMENLGTNSPKNLTIFIHGFPDSWILWQHYLTSPRLSQNSILIGVDLPGYGGSDGIKNYGAEAVLETMTAFILGMREHYGAIQMDADGKVFIVTHDWGSVIAFRLASEAPQLADRFIISSAVHPQQTYSTILAHFASSRQMLHTWIRRPLSFRLLKTAIRTLTPVFSQASKSGYVFVFNLPDPLSTFCGRMGNMWLLRIMHRVAAGKLQPNGKLGELGPKEVAESMAASLGPGTAQFIPTGSEDAYPESVMSRAQSGGWSEKIRLYREGLILGQWEKSLETIVRLSEIDQDNSHSRRSSRGAGIFEDGPPGVCKAPVTVVYGRMDPAFEPQLSLEGISDYLTKRSQVVVLDKAGHWLPMEKDGFRVMEKVVNWALEGEEGELRAQLQDLADVKVAIEK</sequence>
<keyword evidence="1 5" id="KW-0378">Hydrolase</keyword>
<dbReference type="Proteomes" id="UP000250266">
    <property type="component" value="Unassembled WGS sequence"/>
</dbReference>
<evidence type="ECO:0000256" key="2">
    <source>
        <dbReference type="ARBA" id="ARBA00038334"/>
    </source>
</evidence>
<evidence type="ECO:0000256" key="1">
    <source>
        <dbReference type="ARBA" id="ARBA00022801"/>
    </source>
</evidence>
<dbReference type="Gene3D" id="3.40.50.1820">
    <property type="entry name" value="alpha/beta hydrolase"/>
    <property type="match status" value="1"/>
</dbReference>
<feature type="transmembrane region" description="Helical" evidence="3">
    <location>
        <begin position="12"/>
        <end position="33"/>
    </location>
</feature>
<proteinExistence type="inferred from homology"/>
<reference evidence="5 6" key="1">
    <citation type="journal article" date="2016" name="Nat. Commun.">
        <title>Ectomycorrhizal ecology is imprinted in the genome of the dominant symbiotic fungus Cenococcum geophilum.</title>
        <authorList>
            <consortium name="DOE Joint Genome Institute"/>
            <person name="Peter M."/>
            <person name="Kohler A."/>
            <person name="Ohm R.A."/>
            <person name="Kuo A."/>
            <person name="Krutzmann J."/>
            <person name="Morin E."/>
            <person name="Arend M."/>
            <person name="Barry K.W."/>
            <person name="Binder M."/>
            <person name="Choi C."/>
            <person name="Clum A."/>
            <person name="Copeland A."/>
            <person name="Grisel N."/>
            <person name="Haridas S."/>
            <person name="Kipfer T."/>
            <person name="LaButti K."/>
            <person name="Lindquist E."/>
            <person name="Lipzen A."/>
            <person name="Maire R."/>
            <person name="Meier B."/>
            <person name="Mihaltcheva S."/>
            <person name="Molinier V."/>
            <person name="Murat C."/>
            <person name="Poggeler S."/>
            <person name="Quandt C.A."/>
            <person name="Sperisen C."/>
            <person name="Tritt A."/>
            <person name="Tisserant E."/>
            <person name="Crous P.W."/>
            <person name="Henrissat B."/>
            <person name="Nehls U."/>
            <person name="Egli S."/>
            <person name="Spatafora J.W."/>
            <person name="Grigoriev I.V."/>
            <person name="Martin F.M."/>
        </authorList>
    </citation>
    <scope>NUCLEOTIDE SEQUENCE [LARGE SCALE GENOMIC DNA]</scope>
    <source>
        <strain evidence="5 6">CBS 459.81</strain>
    </source>
</reference>
<dbReference type="OrthoDB" id="6431331at2759"/>
<organism evidence="5 6">
    <name type="scientific">Lepidopterella palustris CBS 459.81</name>
    <dbReference type="NCBI Taxonomy" id="1314670"/>
    <lineage>
        <taxon>Eukaryota</taxon>
        <taxon>Fungi</taxon>
        <taxon>Dikarya</taxon>
        <taxon>Ascomycota</taxon>
        <taxon>Pezizomycotina</taxon>
        <taxon>Dothideomycetes</taxon>
        <taxon>Pleosporomycetidae</taxon>
        <taxon>Mytilinidiales</taxon>
        <taxon>Argynnaceae</taxon>
        <taxon>Lepidopterella</taxon>
    </lineage>
</organism>
<keyword evidence="3" id="KW-0812">Transmembrane</keyword>
<gene>
    <name evidence="5" type="ORF">K432DRAFT_387420</name>
</gene>
<dbReference type="AlphaFoldDB" id="A0A8E2J8M9"/>
<dbReference type="SUPFAM" id="SSF53474">
    <property type="entry name" value="alpha/beta-Hydrolases"/>
    <property type="match status" value="1"/>
</dbReference>
<accession>A0A8E2J8M9</accession>
<dbReference type="GO" id="GO:0016787">
    <property type="term" value="F:hydrolase activity"/>
    <property type="evidence" value="ECO:0007669"/>
    <property type="project" value="UniProtKB-KW"/>
</dbReference>
<keyword evidence="6" id="KW-1185">Reference proteome</keyword>
<feature type="domain" description="AB hydrolase-1" evidence="4">
    <location>
        <begin position="90"/>
        <end position="202"/>
    </location>
</feature>
<keyword evidence="3" id="KW-0472">Membrane</keyword>
<comment type="similarity">
    <text evidence="2">Belongs to the AB hydrolase superfamily. Epoxide hydrolase family.</text>
</comment>
<evidence type="ECO:0000256" key="3">
    <source>
        <dbReference type="SAM" id="Phobius"/>
    </source>
</evidence>